<dbReference type="InterPro" id="IPR042239">
    <property type="entry name" value="Nop_C"/>
</dbReference>
<reference evidence="8 9" key="1">
    <citation type="journal article" date="2018" name="G3 (Bethesda)">
        <title>Phylogenetic and Phylogenomic Definition of Rhizopus Species.</title>
        <authorList>
            <person name="Gryganskyi A.P."/>
            <person name="Golan J."/>
            <person name="Dolatabadi S."/>
            <person name="Mondo S."/>
            <person name="Robb S."/>
            <person name="Idnurm A."/>
            <person name="Muszewska A."/>
            <person name="Steczkiewicz K."/>
            <person name="Masonjones S."/>
            <person name="Liao H.L."/>
            <person name="Gajdeczka M.T."/>
            <person name="Anike F."/>
            <person name="Vuek A."/>
            <person name="Anishchenko I.M."/>
            <person name="Voigt K."/>
            <person name="de Hoog G.S."/>
            <person name="Smith M.E."/>
            <person name="Heitman J."/>
            <person name="Vilgalys R."/>
            <person name="Stajich J.E."/>
        </authorList>
    </citation>
    <scope>NUCLEOTIDE SEQUENCE [LARGE SCALE GENOMIC DNA]</scope>
    <source>
        <strain evidence="8 9">CBS 357.93</strain>
    </source>
</reference>
<accession>A0A367JV81</accession>
<comment type="subcellular location">
    <subcellularLocation>
        <location evidence="1">Nucleus</location>
        <location evidence="1">Nucleolus</location>
    </subcellularLocation>
</comment>
<sequence length="103" mass="11107">VARLLAAKTALALRVDALGETESNEIGADGRSKVEARIDLLEGRFAAKANKDTSIQNQSKFKLNKVQAYNDSADVAMTEAAPEAETSAKKRKADEVEEDEEPS</sequence>
<evidence type="ECO:0000259" key="7">
    <source>
        <dbReference type="PROSITE" id="PS51358"/>
    </source>
</evidence>
<keyword evidence="4" id="KW-0539">Nucleus</keyword>
<dbReference type="GO" id="GO:0032040">
    <property type="term" value="C:small-subunit processome"/>
    <property type="evidence" value="ECO:0007669"/>
    <property type="project" value="InterPro"/>
</dbReference>
<dbReference type="PANTHER" id="PTHR10894">
    <property type="entry name" value="NUCLEOLAR PROTEIN 5 NUCLEOLAR PROTEIN NOP5 NOP58"/>
    <property type="match status" value="1"/>
</dbReference>
<protein>
    <recommendedName>
        <fullName evidence="2">Nucleolar protein 58</fullName>
    </recommendedName>
</protein>
<organism evidence="8 9">
    <name type="scientific">Rhizopus azygosporus</name>
    <name type="common">Rhizopus microsporus var. azygosporus</name>
    <dbReference type="NCBI Taxonomy" id="86630"/>
    <lineage>
        <taxon>Eukaryota</taxon>
        <taxon>Fungi</taxon>
        <taxon>Fungi incertae sedis</taxon>
        <taxon>Mucoromycota</taxon>
        <taxon>Mucoromycotina</taxon>
        <taxon>Mucoromycetes</taxon>
        <taxon>Mucorales</taxon>
        <taxon>Mucorineae</taxon>
        <taxon>Rhizopodaceae</taxon>
        <taxon>Rhizopus</taxon>
    </lineage>
</organism>
<dbReference type="InterPro" id="IPR036070">
    <property type="entry name" value="Nop_dom_sf"/>
</dbReference>
<evidence type="ECO:0000256" key="3">
    <source>
        <dbReference type="ARBA" id="ARBA00022517"/>
    </source>
</evidence>
<dbReference type="EMBL" id="PJQL01000681">
    <property type="protein sequence ID" value="RCH93571.1"/>
    <property type="molecule type" value="Genomic_DNA"/>
</dbReference>
<dbReference type="SUPFAM" id="SSF89124">
    <property type="entry name" value="Nop domain"/>
    <property type="match status" value="1"/>
</dbReference>
<evidence type="ECO:0000313" key="8">
    <source>
        <dbReference type="EMBL" id="RCH93571.1"/>
    </source>
</evidence>
<dbReference type="Proteomes" id="UP000252139">
    <property type="component" value="Unassembled WGS sequence"/>
</dbReference>
<dbReference type="GO" id="GO:0030515">
    <property type="term" value="F:snoRNA binding"/>
    <property type="evidence" value="ECO:0007669"/>
    <property type="project" value="InterPro"/>
</dbReference>
<feature type="domain" description="Nop" evidence="7">
    <location>
        <begin position="1"/>
        <end position="43"/>
    </location>
</feature>
<comment type="function">
    <text evidence="5">Required for pre-18S rRNA processing. May bind microtubules.</text>
</comment>
<dbReference type="PROSITE" id="PS51358">
    <property type="entry name" value="NOP"/>
    <property type="match status" value="1"/>
</dbReference>
<evidence type="ECO:0000313" key="9">
    <source>
        <dbReference type="Proteomes" id="UP000252139"/>
    </source>
</evidence>
<dbReference type="GO" id="GO:0042254">
    <property type="term" value="P:ribosome biogenesis"/>
    <property type="evidence" value="ECO:0007669"/>
    <property type="project" value="UniProtKB-KW"/>
</dbReference>
<dbReference type="GO" id="GO:0031428">
    <property type="term" value="C:box C/D methylation guide snoRNP complex"/>
    <property type="evidence" value="ECO:0007669"/>
    <property type="project" value="InterPro"/>
</dbReference>
<dbReference type="PANTHER" id="PTHR10894:SF1">
    <property type="entry name" value="NUCLEOLAR PROTEIN 58"/>
    <property type="match status" value="1"/>
</dbReference>
<dbReference type="InterPro" id="IPR045056">
    <property type="entry name" value="Nop56/Nop58"/>
</dbReference>
<evidence type="ECO:0000256" key="5">
    <source>
        <dbReference type="ARBA" id="ARBA00024837"/>
    </source>
</evidence>
<gene>
    <name evidence="8" type="ORF">CU097_013849</name>
</gene>
<evidence type="ECO:0000256" key="2">
    <source>
        <dbReference type="ARBA" id="ARBA00020379"/>
    </source>
</evidence>
<feature type="non-terminal residue" evidence="8">
    <location>
        <position position="1"/>
    </location>
</feature>
<evidence type="ECO:0000256" key="6">
    <source>
        <dbReference type="SAM" id="MobiDB-lite"/>
    </source>
</evidence>
<proteinExistence type="predicted"/>
<comment type="caution">
    <text evidence="8">The sequence shown here is derived from an EMBL/GenBank/DDBJ whole genome shotgun (WGS) entry which is preliminary data.</text>
</comment>
<name>A0A367JV81_RHIAZ</name>
<dbReference type="InterPro" id="IPR002687">
    <property type="entry name" value="Nop_dom"/>
</dbReference>
<dbReference type="AlphaFoldDB" id="A0A367JV81"/>
<keyword evidence="9" id="KW-1185">Reference proteome</keyword>
<evidence type="ECO:0000256" key="1">
    <source>
        <dbReference type="ARBA" id="ARBA00004604"/>
    </source>
</evidence>
<dbReference type="STRING" id="86630.A0A367JV81"/>
<dbReference type="Gene3D" id="1.10.246.90">
    <property type="entry name" value="Nop domain"/>
    <property type="match status" value="1"/>
</dbReference>
<evidence type="ECO:0000256" key="4">
    <source>
        <dbReference type="ARBA" id="ARBA00023242"/>
    </source>
</evidence>
<keyword evidence="3" id="KW-0690">Ribosome biogenesis</keyword>
<feature type="region of interest" description="Disordered" evidence="6">
    <location>
        <begin position="77"/>
        <end position="103"/>
    </location>
</feature>